<evidence type="ECO:0000256" key="1">
    <source>
        <dbReference type="ARBA" id="ARBA00004623"/>
    </source>
</evidence>
<keyword evidence="9" id="KW-0653">Protein transport</keyword>
<dbReference type="GO" id="GO:0000422">
    <property type="term" value="P:autophagy of mitochondrion"/>
    <property type="evidence" value="ECO:0007669"/>
    <property type="project" value="TreeGrafter"/>
</dbReference>
<evidence type="ECO:0000256" key="5">
    <source>
        <dbReference type="ARBA" id="ARBA00022679"/>
    </source>
</evidence>
<feature type="region of interest" description="Disordered" evidence="15">
    <location>
        <begin position="611"/>
        <end position="645"/>
    </location>
</feature>
<evidence type="ECO:0000256" key="14">
    <source>
        <dbReference type="PROSITE-ProRule" id="PRU10141"/>
    </source>
</evidence>
<gene>
    <name evidence="17" type="ORF">EX30DRAFT_106237</name>
</gene>
<dbReference type="InterPro" id="IPR008271">
    <property type="entry name" value="Ser/Thr_kinase_AS"/>
</dbReference>
<feature type="compositionally biased region" description="Polar residues" evidence="15">
    <location>
        <begin position="469"/>
        <end position="478"/>
    </location>
</feature>
<dbReference type="InterPro" id="IPR000719">
    <property type="entry name" value="Prot_kinase_dom"/>
</dbReference>
<dbReference type="STRING" id="341454.A0A4S2N544"/>
<feature type="compositionally biased region" description="Pro residues" evidence="15">
    <location>
        <begin position="431"/>
        <end position="441"/>
    </location>
</feature>
<feature type="binding site" evidence="14">
    <location>
        <position position="52"/>
    </location>
    <ligand>
        <name>ATP</name>
        <dbReference type="ChEBI" id="CHEBI:30616"/>
    </ligand>
</feature>
<dbReference type="Proteomes" id="UP000298138">
    <property type="component" value="Unassembled WGS sequence"/>
</dbReference>
<dbReference type="FunFam" id="1.10.510.10:FF:000817">
    <property type="entry name" value="Serine/threonine-protein kinase ATG1"/>
    <property type="match status" value="1"/>
</dbReference>
<keyword evidence="18" id="KW-1185">Reference proteome</keyword>
<dbReference type="Pfam" id="PF00069">
    <property type="entry name" value="Pkinase"/>
    <property type="match status" value="1"/>
</dbReference>
<evidence type="ECO:0000256" key="6">
    <source>
        <dbReference type="ARBA" id="ARBA00022741"/>
    </source>
</evidence>
<organism evidence="17 18">
    <name type="scientific">Ascodesmis nigricans</name>
    <dbReference type="NCBI Taxonomy" id="341454"/>
    <lineage>
        <taxon>Eukaryota</taxon>
        <taxon>Fungi</taxon>
        <taxon>Dikarya</taxon>
        <taxon>Ascomycota</taxon>
        <taxon>Pezizomycotina</taxon>
        <taxon>Pezizomycetes</taxon>
        <taxon>Pezizales</taxon>
        <taxon>Ascodesmidaceae</taxon>
        <taxon>Ascodesmis</taxon>
    </lineage>
</organism>
<dbReference type="AlphaFoldDB" id="A0A4S2N544"/>
<dbReference type="SMART" id="SM00220">
    <property type="entry name" value="S_TKc"/>
    <property type="match status" value="1"/>
</dbReference>
<evidence type="ECO:0000259" key="16">
    <source>
        <dbReference type="PROSITE" id="PS50011"/>
    </source>
</evidence>
<comment type="catalytic activity">
    <reaction evidence="13">
        <text>L-seryl-[protein] + ATP = O-phospho-L-seryl-[protein] + ADP + H(+)</text>
        <dbReference type="Rhea" id="RHEA:17989"/>
        <dbReference type="Rhea" id="RHEA-COMP:9863"/>
        <dbReference type="Rhea" id="RHEA-COMP:11604"/>
        <dbReference type="ChEBI" id="CHEBI:15378"/>
        <dbReference type="ChEBI" id="CHEBI:29999"/>
        <dbReference type="ChEBI" id="CHEBI:30616"/>
        <dbReference type="ChEBI" id="CHEBI:83421"/>
        <dbReference type="ChEBI" id="CHEBI:456216"/>
        <dbReference type="EC" id="2.7.11.1"/>
    </reaction>
</comment>
<dbReference type="GO" id="GO:0061709">
    <property type="term" value="P:reticulophagy"/>
    <property type="evidence" value="ECO:0007669"/>
    <property type="project" value="TreeGrafter"/>
</dbReference>
<dbReference type="GO" id="GO:0005524">
    <property type="term" value="F:ATP binding"/>
    <property type="evidence" value="ECO:0007669"/>
    <property type="project" value="UniProtKB-UniRule"/>
</dbReference>
<name>A0A4S2N544_9PEZI</name>
<dbReference type="PROSITE" id="PS00107">
    <property type="entry name" value="PROTEIN_KINASE_ATP"/>
    <property type="match status" value="1"/>
</dbReference>
<keyword evidence="4" id="KW-0723">Serine/threonine-protein kinase</keyword>
<feature type="domain" description="Protein kinase" evidence="16">
    <location>
        <begin position="23"/>
        <end position="323"/>
    </location>
</feature>
<proteinExistence type="predicted"/>
<dbReference type="FunFam" id="3.30.200.20:FF:000003">
    <property type="entry name" value="Non-specific serine/threonine protein kinase"/>
    <property type="match status" value="1"/>
</dbReference>
<dbReference type="GO" id="GO:0042594">
    <property type="term" value="P:response to starvation"/>
    <property type="evidence" value="ECO:0007669"/>
    <property type="project" value="TreeGrafter"/>
</dbReference>
<evidence type="ECO:0000256" key="11">
    <source>
        <dbReference type="ARBA" id="ARBA00030237"/>
    </source>
</evidence>
<feature type="region of interest" description="Disordered" evidence="15">
    <location>
        <begin position="793"/>
        <end position="818"/>
    </location>
</feature>
<feature type="compositionally biased region" description="Low complexity" evidence="15">
    <location>
        <begin position="946"/>
        <end position="961"/>
    </location>
</feature>
<keyword evidence="5" id="KW-0808">Transferase</keyword>
<dbReference type="GO" id="GO:0015031">
    <property type="term" value="P:protein transport"/>
    <property type="evidence" value="ECO:0007669"/>
    <property type="project" value="UniProtKB-KW"/>
</dbReference>
<dbReference type="PROSITE" id="PS50011">
    <property type="entry name" value="PROTEIN_KINASE_DOM"/>
    <property type="match status" value="1"/>
</dbReference>
<dbReference type="InterPro" id="IPR048941">
    <property type="entry name" value="ATG1-like_MIT2"/>
</dbReference>
<dbReference type="GO" id="GO:0005829">
    <property type="term" value="C:cytosol"/>
    <property type="evidence" value="ECO:0007669"/>
    <property type="project" value="TreeGrafter"/>
</dbReference>
<evidence type="ECO:0000256" key="4">
    <source>
        <dbReference type="ARBA" id="ARBA00022527"/>
    </source>
</evidence>
<feature type="region of interest" description="Disordered" evidence="15">
    <location>
        <begin position="529"/>
        <end position="564"/>
    </location>
</feature>
<feature type="region of interest" description="Disordered" evidence="15">
    <location>
        <begin position="407"/>
        <end position="511"/>
    </location>
</feature>
<keyword evidence="7 17" id="KW-0418">Kinase</keyword>
<dbReference type="FunCoup" id="A0A4S2N544">
    <property type="interactions" value="78"/>
</dbReference>
<feature type="compositionally biased region" description="Low complexity" evidence="15">
    <location>
        <begin position="798"/>
        <end position="816"/>
    </location>
</feature>
<dbReference type="InterPro" id="IPR011009">
    <property type="entry name" value="Kinase-like_dom_sf"/>
</dbReference>
<dbReference type="CDD" id="cd14009">
    <property type="entry name" value="STKc_ATG1_ULK_like"/>
    <property type="match status" value="1"/>
</dbReference>
<feature type="region of interest" description="Disordered" evidence="15">
    <location>
        <begin position="924"/>
        <end position="961"/>
    </location>
</feature>
<dbReference type="OrthoDB" id="346907at2759"/>
<evidence type="ECO:0000256" key="13">
    <source>
        <dbReference type="ARBA" id="ARBA00048679"/>
    </source>
</evidence>
<feature type="compositionally biased region" description="Low complexity" evidence="15">
    <location>
        <begin position="382"/>
        <end position="391"/>
    </location>
</feature>
<dbReference type="EMBL" id="ML220113">
    <property type="protein sequence ID" value="TGZ84392.1"/>
    <property type="molecule type" value="Genomic_DNA"/>
</dbReference>
<dbReference type="GO" id="GO:0005776">
    <property type="term" value="C:autophagosome"/>
    <property type="evidence" value="ECO:0007669"/>
    <property type="project" value="TreeGrafter"/>
</dbReference>
<evidence type="ECO:0000256" key="12">
    <source>
        <dbReference type="ARBA" id="ARBA00047899"/>
    </source>
</evidence>
<protein>
    <recommendedName>
        <fullName evidence="2">non-specific serine/threonine protein kinase</fullName>
        <ecNumber evidence="2">2.7.11.1</ecNumber>
    </recommendedName>
    <alternativeName>
        <fullName evidence="11">Autophagy-related protein 1</fullName>
    </alternativeName>
</protein>
<dbReference type="Pfam" id="PF21127">
    <property type="entry name" value="ATG1-like_MIT2"/>
    <property type="match status" value="1"/>
</dbReference>
<evidence type="ECO:0000313" key="17">
    <source>
        <dbReference type="EMBL" id="TGZ84392.1"/>
    </source>
</evidence>
<dbReference type="PANTHER" id="PTHR24348">
    <property type="entry name" value="SERINE/THREONINE-PROTEIN KINASE UNC-51-RELATED"/>
    <property type="match status" value="1"/>
</dbReference>
<dbReference type="GO" id="GO:0034045">
    <property type="term" value="C:phagophore assembly site membrane"/>
    <property type="evidence" value="ECO:0007669"/>
    <property type="project" value="UniProtKB-SubCell"/>
</dbReference>
<dbReference type="PROSITE" id="PS00108">
    <property type="entry name" value="PROTEIN_KINASE_ST"/>
    <property type="match status" value="1"/>
</dbReference>
<dbReference type="GO" id="GO:0000045">
    <property type="term" value="P:autophagosome assembly"/>
    <property type="evidence" value="ECO:0007669"/>
    <property type="project" value="TreeGrafter"/>
</dbReference>
<evidence type="ECO:0000313" key="18">
    <source>
        <dbReference type="Proteomes" id="UP000298138"/>
    </source>
</evidence>
<feature type="compositionally biased region" description="Polar residues" evidence="15">
    <location>
        <begin position="924"/>
        <end position="940"/>
    </location>
</feature>
<dbReference type="InParanoid" id="A0A4S2N544"/>
<sequence length="961" mass="104621">MASRGGGDTGPTEALADTIVGNYKVGSEIGRGSFAVVFKGRHVTNKSLVALKVVQRLKLSRKLLDNLEGEIQILKKLNHPHIVALIDCRKTEKYIHLIMEFCSVSDLAVIIRKRDRLSSVHPCFEPVVRDYPSPPGGGLHEVLVRHFLQQLSSALEFLRKSNVMHRDVKPQNLLLNPPLEKAQMEEMSSVEGSISLAGLRSLPVLKLADFGFARSLPSSSMAETLCGSPLYMAPEILRFEKYDAKADLWSVGTVAYEMISGRPPFRANNHVDLLRRIEANNDKINFPSAAVASDEIKALIRALLKRSPTERMSFEDLFSHPAVIGPIPGAKEEPVVARPSARPESTARISSEEMRRAGSLGRTPSTRRPSEREDRTERIPREPMSSSPRSRPALDDSEHLPFAAVSEQPVQHGTPPRLANIQKYNTHSPGPSSPGRPPSRPVLPQYPASAPVREDLIPRRSTPMERNRSQNTNPSPGNSYAVEPRLSEAAKERRLTHHRSKNSRELRSSEEDYVIVDKQQVQVNALADEIASGRRGSTPPTATPGALTYKGSGNGGSSPRAGVGAVTRRDYGAVQTKPSTYTRQYPSTPTGSGKSTLAKALELANLRLFGVSMSPPSPSPPNAQPPGPNSLISLPPPSSSPLPTLTEDDAAALQRIEDCASRSDVVYNFAEVKYAQLLPSSPPPTGLGLNTGDIHVNDLDLTPDATIATAEECLVLYVKTLSLLTQATDIANTWWGSINQTGVSSSPGNTSAARIYANTRMNSVVQWIRARFNEVLEKATHTQSKILEAQQLLPPSHPSHSSNHPSSPQNISSSPSGDIVRRGTGRSDFYLTTGVTADKLMYDRALEMSRASAVNELVGDDLPGCEAAYCTSLRLLEACLERGDEGDEDGICDEDRERIDTMLAHIRNRLTSIRRKMADIKRSSVYTTPAASTTPLQQYGNLPYQPSGSPVPGFSPGAMGR</sequence>
<evidence type="ECO:0000256" key="8">
    <source>
        <dbReference type="ARBA" id="ARBA00022840"/>
    </source>
</evidence>
<reference evidence="17 18" key="1">
    <citation type="submission" date="2019-04" db="EMBL/GenBank/DDBJ databases">
        <title>Comparative genomics and transcriptomics to analyze fruiting body development in filamentous ascomycetes.</title>
        <authorList>
            <consortium name="DOE Joint Genome Institute"/>
            <person name="Lutkenhaus R."/>
            <person name="Traeger S."/>
            <person name="Breuer J."/>
            <person name="Kuo A."/>
            <person name="Lipzen A."/>
            <person name="Pangilinan J."/>
            <person name="Dilworth D."/>
            <person name="Sandor L."/>
            <person name="Poggeler S."/>
            <person name="Barry K."/>
            <person name="Grigoriev I.V."/>
            <person name="Nowrousian M."/>
        </authorList>
    </citation>
    <scope>NUCLEOTIDE SEQUENCE [LARGE SCALE GENOMIC DNA]</scope>
    <source>
        <strain evidence="17 18">CBS 389.68</strain>
    </source>
</reference>
<dbReference type="InterPro" id="IPR022708">
    <property type="entry name" value="Atg1-like_tMIT"/>
</dbReference>
<dbReference type="EC" id="2.7.11.1" evidence="2"/>
<dbReference type="GO" id="GO:0034727">
    <property type="term" value="P:piecemeal microautophagy of the nucleus"/>
    <property type="evidence" value="ECO:0007669"/>
    <property type="project" value="TreeGrafter"/>
</dbReference>
<feature type="region of interest" description="Disordered" evidence="15">
    <location>
        <begin position="328"/>
        <end position="395"/>
    </location>
</feature>
<dbReference type="GO" id="GO:0010506">
    <property type="term" value="P:regulation of autophagy"/>
    <property type="evidence" value="ECO:0007669"/>
    <property type="project" value="InterPro"/>
</dbReference>
<dbReference type="PANTHER" id="PTHR24348:SF22">
    <property type="entry name" value="NON-SPECIFIC SERINE_THREONINE PROTEIN KINASE"/>
    <property type="match status" value="1"/>
</dbReference>
<evidence type="ECO:0000256" key="7">
    <source>
        <dbReference type="ARBA" id="ARBA00022777"/>
    </source>
</evidence>
<dbReference type="GO" id="GO:0004674">
    <property type="term" value="F:protein serine/threonine kinase activity"/>
    <property type="evidence" value="ECO:0007669"/>
    <property type="project" value="UniProtKB-KW"/>
</dbReference>
<dbReference type="InterPro" id="IPR045269">
    <property type="entry name" value="Atg1-like"/>
</dbReference>
<keyword evidence="6 14" id="KW-0547">Nucleotide-binding</keyword>
<dbReference type="InterPro" id="IPR017441">
    <property type="entry name" value="Protein_kinase_ATP_BS"/>
</dbReference>
<keyword evidence="3" id="KW-0813">Transport</keyword>
<dbReference type="Gene3D" id="1.10.510.10">
    <property type="entry name" value="Transferase(Phosphotransferase) domain 1"/>
    <property type="match status" value="1"/>
</dbReference>
<evidence type="ECO:0000256" key="10">
    <source>
        <dbReference type="ARBA" id="ARBA00023006"/>
    </source>
</evidence>
<dbReference type="SUPFAM" id="SSF56112">
    <property type="entry name" value="Protein kinase-like (PK-like)"/>
    <property type="match status" value="1"/>
</dbReference>
<keyword evidence="8 14" id="KW-0067">ATP-binding</keyword>
<evidence type="ECO:0000256" key="15">
    <source>
        <dbReference type="SAM" id="MobiDB-lite"/>
    </source>
</evidence>
<comment type="subcellular location">
    <subcellularLocation>
        <location evidence="1">Preautophagosomal structure membrane</location>
        <topology evidence="1">Peripheral membrane protein</topology>
    </subcellularLocation>
</comment>
<feature type="compositionally biased region" description="Basic and acidic residues" evidence="15">
    <location>
        <begin position="368"/>
        <end position="381"/>
    </location>
</feature>
<evidence type="ECO:0000256" key="2">
    <source>
        <dbReference type="ARBA" id="ARBA00012513"/>
    </source>
</evidence>
<evidence type="ECO:0000256" key="3">
    <source>
        <dbReference type="ARBA" id="ARBA00022448"/>
    </source>
</evidence>
<keyword evidence="10" id="KW-0072">Autophagy</keyword>
<feature type="compositionally biased region" description="Basic and acidic residues" evidence="15">
    <location>
        <begin position="452"/>
        <end position="468"/>
    </location>
</feature>
<comment type="catalytic activity">
    <reaction evidence="12">
        <text>L-threonyl-[protein] + ATP = O-phospho-L-threonyl-[protein] + ADP + H(+)</text>
        <dbReference type="Rhea" id="RHEA:46608"/>
        <dbReference type="Rhea" id="RHEA-COMP:11060"/>
        <dbReference type="Rhea" id="RHEA-COMP:11605"/>
        <dbReference type="ChEBI" id="CHEBI:15378"/>
        <dbReference type="ChEBI" id="CHEBI:30013"/>
        <dbReference type="ChEBI" id="CHEBI:30616"/>
        <dbReference type="ChEBI" id="CHEBI:61977"/>
        <dbReference type="ChEBI" id="CHEBI:456216"/>
        <dbReference type="EC" id="2.7.11.1"/>
    </reaction>
</comment>
<evidence type="ECO:0000256" key="9">
    <source>
        <dbReference type="ARBA" id="ARBA00022927"/>
    </source>
</evidence>
<accession>A0A4S2N544</accession>
<feature type="compositionally biased region" description="Pro residues" evidence="15">
    <location>
        <begin position="615"/>
        <end position="640"/>
    </location>
</feature>
<dbReference type="Pfam" id="PF12063">
    <property type="entry name" value="ATG1-like_MIT1"/>
    <property type="match status" value="1"/>
</dbReference>